<evidence type="ECO:0000313" key="1">
    <source>
        <dbReference type="EMBL" id="GGB88418.1"/>
    </source>
</evidence>
<accession>A0ABQ1K9V2</accession>
<comment type="caution">
    <text evidence="1">The sequence shown here is derived from an EMBL/GenBank/DDBJ whole genome shotgun (WGS) entry which is preliminary data.</text>
</comment>
<reference evidence="2" key="1">
    <citation type="journal article" date="2019" name="Int. J. Syst. Evol. Microbiol.">
        <title>The Global Catalogue of Microorganisms (GCM) 10K type strain sequencing project: providing services to taxonomists for standard genome sequencing and annotation.</title>
        <authorList>
            <consortium name="The Broad Institute Genomics Platform"/>
            <consortium name="The Broad Institute Genome Sequencing Center for Infectious Disease"/>
            <person name="Wu L."/>
            <person name="Ma J."/>
        </authorList>
    </citation>
    <scope>NUCLEOTIDE SEQUENCE [LARGE SCALE GENOMIC DNA]</scope>
    <source>
        <strain evidence="2">CGMCC 1.15931</strain>
    </source>
</reference>
<gene>
    <name evidence="1" type="ORF">GCM10011572_08090</name>
</gene>
<keyword evidence="2" id="KW-1185">Reference proteome</keyword>
<organism evidence="1 2">
    <name type="scientific">Pseudoduganella buxea</name>
    <dbReference type="NCBI Taxonomy" id="1949069"/>
    <lineage>
        <taxon>Bacteria</taxon>
        <taxon>Pseudomonadati</taxon>
        <taxon>Pseudomonadota</taxon>
        <taxon>Betaproteobacteria</taxon>
        <taxon>Burkholderiales</taxon>
        <taxon>Oxalobacteraceae</taxon>
        <taxon>Telluria group</taxon>
        <taxon>Pseudoduganella</taxon>
    </lineage>
</organism>
<evidence type="ECO:0000313" key="2">
    <source>
        <dbReference type="Proteomes" id="UP000622638"/>
    </source>
</evidence>
<proteinExistence type="predicted"/>
<protein>
    <submittedName>
        <fullName evidence="1">Uncharacterized protein</fullName>
    </submittedName>
</protein>
<sequence>MAREAVIGDTPAIFATSLSLLALRMLVVPGCRRGAAGDVVTIPHEFSKMQNANPEQNQLLGFGR</sequence>
<dbReference type="Proteomes" id="UP000622638">
    <property type="component" value="Unassembled WGS sequence"/>
</dbReference>
<dbReference type="EMBL" id="BMKG01000002">
    <property type="protein sequence ID" value="GGB88418.1"/>
    <property type="molecule type" value="Genomic_DNA"/>
</dbReference>
<name>A0ABQ1K9V2_9BURK</name>